<keyword evidence="6" id="KW-1185">Reference proteome</keyword>
<dbReference type="InterPro" id="IPR007110">
    <property type="entry name" value="Ig-like_dom"/>
</dbReference>
<feature type="transmembrane region" description="Helical" evidence="2">
    <location>
        <begin position="359"/>
        <end position="381"/>
    </location>
</feature>
<gene>
    <name evidence="5" type="ORF">PVAND_004355</name>
</gene>
<evidence type="ECO:0000313" key="5">
    <source>
        <dbReference type="EMBL" id="KAG5674381.1"/>
    </source>
</evidence>
<evidence type="ECO:0000313" key="6">
    <source>
        <dbReference type="Proteomes" id="UP001107558"/>
    </source>
</evidence>
<dbReference type="InterPro" id="IPR003599">
    <property type="entry name" value="Ig_sub"/>
</dbReference>
<feature type="compositionally biased region" description="Polar residues" evidence="1">
    <location>
        <begin position="59"/>
        <end position="69"/>
    </location>
</feature>
<dbReference type="GO" id="GO:0050808">
    <property type="term" value="P:synapse organization"/>
    <property type="evidence" value="ECO:0007669"/>
    <property type="project" value="TreeGrafter"/>
</dbReference>
<dbReference type="InterPro" id="IPR003598">
    <property type="entry name" value="Ig_sub2"/>
</dbReference>
<feature type="region of interest" description="Disordered" evidence="1">
    <location>
        <begin position="30"/>
        <end position="69"/>
    </location>
</feature>
<dbReference type="PANTHER" id="PTHR23279">
    <property type="entry name" value="DEFECTIVE PROBOSCIS EXTENSION RESPONSE DPR -RELATED"/>
    <property type="match status" value="1"/>
</dbReference>
<keyword evidence="3" id="KW-0732">Signal</keyword>
<dbReference type="PROSITE" id="PS50835">
    <property type="entry name" value="IG_LIKE"/>
    <property type="match status" value="2"/>
</dbReference>
<dbReference type="GO" id="GO:0032589">
    <property type="term" value="C:neuron projection membrane"/>
    <property type="evidence" value="ECO:0007669"/>
    <property type="project" value="TreeGrafter"/>
</dbReference>
<dbReference type="SUPFAM" id="SSF48726">
    <property type="entry name" value="Immunoglobulin"/>
    <property type="match status" value="2"/>
</dbReference>
<dbReference type="SMART" id="SM00408">
    <property type="entry name" value="IGc2"/>
    <property type="match status" value="2"/>
</dbReference>
<protein>
    <recommendedName>
        <fullName evidence="4">Ig-like domain-containing protein</fullName>
    </recommendedName>
</protein>
<organism evidence="5 6">
    <name type="scientific">Polypedilum vanderplanki</name>
    <name type="common">Sleeping chironomid midge</name>
    <dbReference type="NCBI Taxonomy" id="319348"/>
    <lineage>
        <taxon>Eukaryota</taxon>
        <taxon>Metazoa</taxon>
        <taxon>Ecdysozoa</taxon>
        <taxon>Arthropoda</taxon>
        <taxon>Hexapoda</taxon>
        <taxon>Insecta</taxon>
        <taxon>Pterygota</taxon>
        <taxon>Neoptera</taxon>
        <taxon>Endopterygota</taxon>
        <taxon>Diptera</taxon>
        <taxon>Nematocera</taxon>
        <taxon>Chironomoidea</taxon>
        <taxon>Chironomidae</taxon>
        <taxon>Chironominae</taxon>
        <taxon>Polypedilum</taxon>
        <taxon>Polypedilum</taxon>
    </lineage>
</organism>
<dbReference type="Pfam" id="PF07686">
    <property type="entry name" value="V-set"/>
    <property type="match status" value="1"/>
</dbReference>
<comment type="caution">
    <text evidence="5">The sequence shown here is derived from an EMBL/GenBank/DDBJ whole genome shotgun (WGS) entry which is preliminary data.</text>
</comment>
<feature type="domain" description="Ig-like" evidence="4">
    <location>
        <begin position="76"/>
        <end position="172"/>
    </location>
</feature>
<dbReference type="OrthoDB" id="5359219at2759"/>
<dbReference type="EMBL" id="JADBJN010000002">
    <property type="protein sequence ID" value="KAG5674381.1"/>
    <property type="molecule type" value="Genomic_DNA"/>
</dbReference>
<dbReference type="SMART" id="SM00409">
    <property type="entry name" value="IG"/>
    <property type="match status" value="2"/>
</dbReference>
<proteinExistence type="predicted"/>
<sequence length="391" mass="44190">MTYKCFISNHQQALMVIMCFTMSFTGVVEPHQRDGGKNHHHNNHHHHHNHQYHNHHNNSSRNSEYMHHNSFTSSAPTPFDFSGVNNFETMNNTNVTAQQSGTAILPCIVDSNSPATVTWIRRSDYQLLTVGLATYSSDERFHVEHTRHRGVWDLRIKSVRKDDEGVYECNLSLYPPESIFITLSVVEAIAEISGAPDDVHIDEGSTLRLECKIMQVTENPSYVFWFHEDRMVNFNFQDGYSVLTFPKGSLYHYTYDDDVNTEKILSSNLDSNNLIDGHTFSGSSSSYSSNEGILSSASSVLLVHEVQFKHQGNYTCAPSNTRPTSINVHVLKGDQHKPAAMKHSNQSTIADPKSSAHSLMHNLLLLYSICSLWLVTVYCNVKIRVTTSNGR</sequence>
<reference evidence="5" key="1">
    <citation type="submission" date="2021-03" db="EMBL/GenBank/DDBJ databases">
        <title>Chromosome level genome of the anhydrobiotic midge Polypedilum vanderplanki.</title>
        <authorList>
            <person name="Yoshida Y."/>
            <person name="Kikawada T."/>
            <person name="Gusev O."/>
        </authorList>
    </citation>
    <scope>NUCLEOTIDE SEQUENCE</scope>
    <source>
        <strain evidence="5">NIAS01</strain>
        <tissue evidence="5">Whole body or cell culture</tissue>
    </source>
</reference>
<feature type="chain" id="PRO_5039913863" description="Ig-like domain-containing protein" evidence="3">
    <location>
        <begin position="31"/>
        <end position="391"/>
    </location>
</feature>
<dbReference type="PANTHER" id="PTHR23279:SF2">
    <property type="entry name" value="DEFECTIVE PROBOSCIS EXTENSION RESPONSE 19, ISOFORM A"/>
    <property type="match status" value="1"/>
</dbReference>
<dbReference type="InterPro" id="IPR013783">
    <property type="entry name" value="Ig-like_fold"/>
</dbReference>
<dbReference type="InterPro" id="IPR013106">
    <property type="entry name" value="Ig_V-set"/>
</dbReference>
<accession>A0A9J6BXX1</accession>
<dbReference type="InterPro" id="IPR036179">
    <property type="entry name" value="Ig-like_dom_sf"/>
</dbReference>
<dbReference type="FunFam" id="2.60.40.10:FF:000129">
    <property type="entry name" value="CLUMA_CG018772, isoform A"/>
    <property type="match status" value="1"/>
</dbReference>
<evidence type="ECO:0000256" key="2">
    <source>
        <dbReference type="SAM" id="Phobius"/>
    </source>
</evidence>
<feature type="compositionally biased region" description="Basic residues" evidence="1">
    <location>
        <begin position="38"/>
        <end position="58"/>
    </location>
</feature>
<name>A0A9J6BXX1_POLVA</name>
<dbReference type="AlphaFoldDB" id="A0A9J6BXX1"/>
<keyword evidence="2" id="KW-0472">Membrane</keyword>
<evidence type="ECO:0000256" key="1">
    <source>
        <dbReference type="SAM" id="MobiDB-lite"/>
    </source>
</evidence>
<evidence type="ECO:0000256" key="3">
    <source>
        <dbReference type="SAM" id="SignalP"/>
    </source>
</evidence>
<keyword evidence="2" id="KW-0812">Transmembrane</keyword>
<dbReference type="Proteomes" id="UP001107558">
    <property type="component" value="Chromosome 2"/>
</dbReference>
<feature type="domain" description="Ig-like" evidence="4">
    <location>
        <begin position="176"/>
        <end position="327"/>
    </location>
</feature>
<dbReference type="InterPro" id="IPR037448">
    <property type="entry name" value="Zig-8"/>
</dbReference>
<keyword evidence="2" id="KW-1133">Transmembrane helix</keyword>
<dbReference type="Gene3D" id="2.60.40.10">
    <property type="entry name" value="Immunoglobulins"/>
    <property type="match status" value="2"/>
</dbReference>
<feature type="signal peptide" evidence="3">
    <location>
        <begin position="1"/>
        <end position="30"/>
    </location>
</feature>
<evidence type="ECO:0000259" key="4">
    <source>
        <dbReference type="PROSITE" id="PS50835"/>
    </source>
</evidence>